<name>A0ABR2E877_9ROSI</name>
<keyword evidence="2" id="KW-1185">Reference proteome</keyword>
<dbReference type="Proteomes" id="UP001472677">
    <property type="component" value="Unassembled WGS sequence"/>
</dbReference>
<evidence type="ECO:0000313" key="1">
    <source>
        <dbReference type="EMBL" id="KAK8554217.1"/>
    </source>
</evidence>
<dbReference type="EMBL" id="JBBPBM010000019">
    <property type="protein sequence ID" value="KAK8554217.1"/>
    <property type="molecule type" value="Genomic_DNA"/>
</dbReference>
<accession>A0ABR2E877</accession>
<reference evidence="1 2" key="1">
    <citation type="journal article" date="2024" name="G3 (Bethesda)">
        <title>Genome assembly of Hibiscus sabdariffa L. provides insights into metabolisms of medicinal natural products.</title>
        <authorList>
            <person name="Kim T."/>
        </authorList>
    </citation>
    <scope>NUCLEOTIDE SEQUENCE [LARGE SCALE GENOMIC DNA]</scope>
    <source>
        <strain evidence="1">TK-2024</strain>
        <tissue evidence="1">Old leaves</tissue>
    </source>
</reference>
<organism evidence="1 2">
    <name type="scientific">Hibiscus sabdariffa</name>
    <name type="common">roselle</name>
    <dbReference type="NCBI Taxonomy" id="183260"/>
    <lineage>
        <taxon>Eukaryota</taxon>
        <taxon>Viridiplantae</taxon>
        <taxon>Streptophyta</taxon>
        <taxon>Embryophyta</taxon>
        <taxon>Tracheophyta</taxon>
        <taxon>Spermatophyta</taxon>
        <taxon>Magnoliopsida</taxon>
        <taxon>eudicotyledons</taxon>
        <taxon>Gunneridae</taxon>
        <taxon>Pentapetalae</taxon>
        <taxon>rosids</taxon>
        <taxon>malvids</taxon>
        <taxon>Malvales</taxon>
        <taxon>Malvaceae</taxon>
        <taxon>Malvoideae</taxon>
        <taxon>Hibiscus</taxon>
    </lineage>
</organism>
<proteinExistence type="predicted"/>
<gene>
    <name evidence="1" type="ORF">V6N12_031186</name>
</gene>
<evidence type="ECO:0000313" key="2">
    <source>
        <dbReference type="Proteomes" id="UP001472677"/>
    </source>
</evidence>
<protein>
    <recommendedName>
        <fullName evidence="3">Reverse transcriptase zinc-binding domain-containing protein</fullName>
    </recommendedName>
</protein>
<evidence type="ECO:0008006" key="3">
    <source>
        <dbReference type="Google" id="ProtNLM"/>
    </source>
</evidence>
<comment type="caution">
    <text evidence="1">The sequence shown here is derived from an EMBL/GenBank/DDBJ whole genome shotgun (WGS) entry which is preliminary data.</text>
</comment>
<sequence length="299" mass="33667">MMKLANGLWCEDAREICMGVVGFFQSLFSSSSLGGQRDYVSGHFKAITGEERSNLVRYVTDDELCCRIGFLSHRWVSGCEPLAVHSIATRSPQACPVADFVDSTGQWDFEKLRAVLPEFYIRRISALVAPAARFGSDVVASSSSTGFHFHVVLRGNLLTNSERLRLHLMSDDRCSICRSAPEDVLHVLRECPKTWAVWERLVPSANLAEFMSLSTTDWVMRNLKSGVQLMSNSLHWDMVFSVMCWKLWQRRNLVLFDSKYVKKEDIVVEVFRIVGSLVETATMRVGSEIGGPRKCAGEL</sequence>